<accession>A0A2G4YRN2</accession>
<evidence type="ECO:0000256" key="1">
    <source>
        <dbReference type="PROSITE-ProRule" id="PRU00409"/>
    </source>
</evidence>
<evidence type="ECO:0000313" key="4">
    <source>
        <dbReference type="EMBL" id="PHZ84985.1"/>
    </source>
</evidence>
<name>A0A2G4YRN2_9PROT</name>
<dbReference type="Gene3D" id="3.30.470.20">
    <property type="entry name" value="ATP-grasp fold, B domain"/>
    <property type="match status" value="1"/>
</dbReference>
<organism evidence="4 5">
    <name type="scientific">Paremcibacter congregatus</name>
    <dbReference type="NCBI Taxonomy" id="2043170"/>
    <lineage>
        <taxon>Bacteria</taxon>
        <taxon>Pseudomonadati</taxon>
        <taxon>Pseudomonadota</taxon>
        <taxon>Alphaproteobacteria</taxon>
        <taxon>Emcibacterales</taxon>
        <taxon>Emcibacteraceae</taxon>
        <taxon>Paremcibacter</taxon>
    </lineage>
</organism>
<proteinExistence type="predicted"/>
<dbReference type="SUPFAM" id="SSF56059">
    <property type="entry name" value="Glutathione synthetase ATP-binding domain-like"/>
    <property type="match status" value="1"/>
</dbReference>
<feature type="domain" description="ATP-grasp" evidence="3">
    <location>
        <begin position="128"/>
        <end position="318"/>
    </location>
</feature>
<dbReference type="EMBL" id="PDEM01000020">
    <property type="protein sequence ID" value="PHZ84985.1"/>
    <property type="molecule type" value="Genomic_DNA"/>
</dbReference>
<keyword evidence="1" id="KW-0547">Nucleotide-binding</keyword>
<feature type="transmembrane region" description="Helical" evidence="2">
    <location>
        <begin position="357"/>
        <end position="375"/>
    </location>
</feature>
<keyword evidence="2" id="KW-1133">Transmembrane helix</keyword>
<dbReference type="InParanoid" id="A0A2G4YRN2"/>
<dbReference type="OrthoDB" id="9765608at2"/>
<dbReference type="AlphaFoldDB" id="A0A2G4YRN2"/>
<dbReference type="InterPro" id="IPR011761">
    <property type="entry name" value="ATP-grasp"/>
</dbReference>
<dbReference type="GO" id="GO:0005524">
    <property type="term" value="F:ATP binding"/>
    <property type="evidence" value="ECO:0007669"/>
    <property type="project" value="UniProtKB-UniRule"/>
</dbReference>
<dbReference type="RefSeq" id="WP_099472601.1">
    <property type="nucleotide sequence ID" value="NZ_PDEM01000020.1"/>
</dbReference>
<reference evidence="4 5" key="1">
    <citation type="submission" date="2017-10" db="EMBL/GenBank/DDBJ databases">
        <title>Frigbacter circumglobatus gen. nov. sp. nov., isolated from sediment cultured in situ.</title>
        <authorList>
            <person name="Zhao Z."/>
        </authorList>
    </citation>
    <scope>NUCLEOTIDE SEQUENCE [LARGE SCALE GENOMIC DNA]</scope>
    <source>
        <strain evidence="4 5">ZYL</strain>
    </source>
</reference>
<dbReference type="PROSITE" id="PS50975">
    <property type="entry name" value="ATP_GRASP"/>
    <property type="match status" value="1"/>
</dbReference>
<gene>
    <name evidence="4" type="ORF">CRD36_09700</name>
</gene>
<evidence type="ECO:0000256" key="2">
    <source>
        <dbReference type="SAM" id="Phobius"/>
    </source>
</evidence>
<dbReference type="GO" id="GO:0046872">
    <property type="term" value="F:metal ion binding"/>
    <property type="evidence" value="ECO:0007669"/>
    <property type="project" value="InterPro"/>
</dbReference>
<sequence>MVLDVRQNKTILVVEAQALGMIGVIRGLGMAGYRVIAASSDEQALGLKSNFATESHVCPAYGREQYFPWLDEVISKKQIAAIVPSESFLLAIHSSFSKYAHLMPGNMDKATVYKCLCKTDVFSSFIEAEDDGFLVRNTPKTYIVTDAASVPDEAQLTAMGLPIWIKLDEFYVQGENCERGVIRADCIEDATQAILNHLPKVQKILVQSHVKGVKTAVNLCLDRGKLLARSEFIATHENPHTGGFATLRHTWENEEMFKDALAKIRHLGWDGVAMMEYRWDRHTGEFNFIELNARYWGALHLELYAGKNFPQIQMDAFFDLDPEPRLKPEKFQSVRYALPGDFGYMMSKVRDRNVARTGRLMAFLGFLGLFLNPFIKSDLLFPGDRYLYGLQMKKFVRDLFR</sequence>
<comment type="caution">
    <text evidence="4">The sequence shown here is derived from an EMBL/GenBank/DDBJ whole genome shotgun (WGS) entry which is preliminary data.</text>
</comment>
<dbReference type="Gene3D" id="3.40.50.20">
    <property type="match status" value="1"/>
</dbReference>
<keyword evidence="2" id="KW-0812">Transmembrane</keyword>
<evidence type="ECO:0000313" key="5">
    <source>
        <dbReference type="Proteomes" id="UP000229730"/>
    </source>
</evidence>
<dbReference type="Pfam" id="PF15632">
    <property type="entry name" value="ATPgrasp_Ter"/>
    <property type="match status" value="1"/>
</dbReference>
<protein>
    <recommendedName>
        <fullName evidence="3">ATP-grasp domain-containing protein</fullName>
    </recommendedName>
</protein>
<keyword evidence="2" id="KW-0472">Membrane</keyword>
<keyword evidence="1" id="KW-0067">ATP-binding</keyword>
<keyword evidence="5" id="KW-1185">Reference proteome</keyword>
<evidence type="ECO:0000259" key="3">
    <source>
        <dbReference type="PROSITE" id="PS50975"/>
    </source>
</evidence>
<dbReference type="Proteomes" id="UP000229730">
    <property type="component" value="Unassembled WGS sequence"/>
</dbReference>